<proteinExistence type="predicted"/>
<reference evidence="1" key="1">
    <citation type="submission" date="2014-09" db="EMBL/GenBank/DDBJ databases">
        <authorList>
            <person name="Magalhaes I.L.F."/>
            <person name="Oliveira U."/>
            <person name="Santos F.R."/>
            <person name="Vidigal T.H.D.A."/>
            <person name="Brescovit A.D."/>
            <person name="Santos A.J."/>
        </authorList>
    </citation>
    <scope>NUCLEOTIDE SEQUENCE</scope>
    <source>
        <tissue evidence="1">Shoot tissue taken approximately 20 cm above the soil surface</tissue>
    </source>
</reference>
<protein>
    <submittedName>
        <fullName evidence="1">Uncharacterized protein</fullName>
    </submittedName>
</protein>
<reference evidence="1" key="2">
    <citation type="journal article" date="2015" name="Data Brief">
        <title>Shoot transcriptome of the giant reed, Arundo donax.</title>
        <authorList>
            <person name="Barrero R.A."/>
            <person name="Guerrero F.D."/>
            <person name="Moolhuijzen P."/>
            <person name="Goolsby J.A."/>
            <person name="Tidwell J."/>
            <person name="Bellgard S.E."/>
            <person name="Bellgard M.I."/>
        </authorList>
    </citation>
    <scope>NUCLEOTIDE SEQUENCE</scope>
    <source>
        <tissue evidence="1">Shoot tissue taken approximately 20 cm above the soil surface</tissue>
    </source>
</reference>
<organism evidence="1">
    <name type="scientific">Arundo donax</name>
    <name type="common">Giant reed</name>
    <name type="synonym">Donax arundinaceus</name>
    <dbReference type="NCBI Taxonomy" id="35708"/>
    <lineage>
        <taxon>Eukaryota</taxon>
        <taxon>Viridiplantae</taxon>
        <taxon>Streptophyta</taxon>
        <taxon>Embryophyta</taxon>
        <taxon>Tracheophyta</taxon>
        <taxon>Spermatophyta</taxon>
        <taxon>Magnoliopsida</taxon>
        <taxon>Liliopsida</taxon>
        <taxon>Poales</taxon>
        <taxon>Poaceae</taxon>
        <taxon>PACMAD clade</taxon>
        <taxon>Arundinoideae</taxon>
        <taxon>Arundineae</taxon>
        <taxon>Arundo</taxon>
    </lineage>
</organism>
<sequence length="16" mass="1954">MKGEKRSDMVYVERLI</sequence>
<dbReference type="AlphaFoldDB" id="A0A0A9BI48"/>
<evidence type="ECO:0000313" key="1">
    <source>
        <dbReference type="EMBL" id="JAD63599.1"/>
    </source>
</evidence>
<name>A0A0A9BI48_ARUDO</name>
<dbReference type="EMBL" id="GBRH01234296">
    <property type="protein sequence ID" value="JAD63599.1"/>
    <property type="molecule type" value="Transcribed_RNA"/>
</dbReference>
<accession>A0A0A9BI48</accession>